<evidence type="ECO:0000256" key="5">
    <source>
        <dbReference type="ARBA" id="ARBA00023117"/>
    </source>
</evidence>
<dbReference type="Proteomes" id="UP000788993">
    <property type="component" value="Unassembled WGS sequence"/>
</dbReference>
<keyword evidence="13" id="KW-1185">Reference proteome</keyword>
<dbReference type="GO" id="GO:0006368">
    <property type="term" value="P:transcription elongation by RNA polymerase II"/>
    <property type="evidence" value="ECO:0007669"/>
    <property type="project" value="TreeGrafter"/>
</dbReference>
<keyword evidence="2" id="KW-0677">Repeat</keyword>
<dbReference type="InterPro" id="IPR043151">
    <property type="entry name" value="BAH_sf"/>
</dbReference>
<dbReference type="PROSITE" id="PS51038">
    <property type="entry name" value="BAH"/>
    <property type="match status" value="1"/>
</dbReference>
<evidence type="ECO:0000256" key="1">
    <source>
        <dbReference type="ARBA" id="ARBA00004123"/>
    </source>
</evidence>
<dbReference type="GO" id="GO:0003682">
    <property type="term" value="F:chromatin binding"/>
    <property type="evidence" value="ECO:0007669"/>
    <property type="project" value="InterPro"/>
</dbReference>
<dbReference type="SMART" id="SM00297">
    <property type="entry name" value="BROMO"/>
    <property type="match status" value="2"/>
</dbReference>
<protein>
    <submittedName>
        <fullName evidence="12">Uncharacterized protein</fullName>
    </submittedName>
</protein>
<comment type="subcellular location">
    <subcellularLocation>
        <location evidence="1">Nucleus</location>
    </subcellularLocation>
</comment>
<comment type="caution">
    <text evidence="12">The sequence shown here is derived from an EMBL/GenBank/DDBJ whole genome shotgun (WGS) entry which is preliminary data.</text>
</comment>
<evidence type="ECO:0000259" key="11">
    <source>
        <dbReference type="PROSITE" id="PS51038"/>
    </source>
</evidence>
<gene>
    <name evidence="12" type="ORF">OGATHE_000079</name>
</gene>
<dbReference type="PROSITE" id="PS50014">
    <property type="entry name" value="BROMODOMAIN_2"/>
    <property type="match status" value="2"/>
</dbReference>
<dbReference type="InterPro" id="IPR037382">
    <property type="entry name" value="Rsc/polybromo"/>
</dbReference>
<evidence type="ECO:0000313" key="13">
    <source>
        <dbReference type="Proteomes" id="UP000788993"/>
    </source>
</evidence>
<reference evidence="12" key="2">
    <citation type="submission" date="2021-01" db="EMBL/GenBank/DDBJ databases">
        <authorList>
            <person name="Schikora-Tamarit M.A."/>
        </authorList>
    </citation>
    <scope>NUCLEOTIDE SEQUENCE</scope>
    <source>
        <strain evidence="12">NCAIM Y.01608</strain>
    </source>
</reference>
<feature type="domain" description="BAH" evidence="11">
    <location>
        <begin position="402"/>
        <end position="519"/>
    </location>
</feature>
<feature type="region of interest" description="Disordered" evidence="9">
    <location>
        <begin position="146"/>
        <end position="203"/>
    </location>
</feature>
<feature type="domain" description="Bromo" evidence="10">
    <location>
        <begin position="289"/>
        <end position="359"/>
    </location>
</feature>
<reference evidence="12" key="1">
    <citation type="journal article" date="2021" name="Open Biol.">
        <title>Shared evolutionary footprints suggest mitochondrial oxidative damage underlies multiple complex I losses in fungi.</title>
        <authorList>
            <person name="Schikora-Tamarit M.A."/>
            <person name="Marcet-Houben M."/>
            <person name="Nosek J."/>
            <person name="Gabaldon T."/>
        </authorList>
    </citation>
    <scope>NUCLEOTIDE SEQUENCE</scope>
    <source>
        <strain evidence="12">NCAIM Y.01608</strain>
    </source>
</reference>
<evidence type="ECO:0000259" key="10">
    <source>
        <dbReference type="PROSITE" id="PS50014"/>
    </source>
</evidence>
<evidence type="ECO:0000256" key="4">
    <source>
        <dbReference type="ARBA" id="ARBA00023015"/>
    </source>
</evidence>
<keyword evidence="5 8" id="KW-0103">Bromodomain</keyword>
<proteinExistence type="predicted"/>
<evidence type="ECO:0000256" key="6">
    <source>
        <dbReference type="ARBA" id="ARBA00023163"/>
    </source>
</evidence>
<keyword evidence="6" id="KW-0804">Transcription</keyword>
<dbReference type="GO" id="GO:0016586">
    <property type="term" value="C:RSC-type complex"/>
    <property type="evidence" value="ECO:0007669"/>
    <property type="project" value="InterPro"/>
</dbReference>
<dbReference type="EMBL" id="JAEUBD010000013">
    <property type="protein sequence ID" value="KAH3678810.1"/>
    <property type="molecule type" value="Genomic_DNA"/>
</dbReference>
<dbReference type="InterPro" id="IPR001487">
    <property type="entry name" value="Bromodomain"/>
</dbReference>
<dbReference type="SUPFAM" id="SSF47370">
    <property type="entry name" value="Bromodomain"/>
    <property type="match status" value="2"/>
</dbReference>
<keyword evidence="3" id="KW-0156">Chromatin regulator</keyword>
<organism evidence="12 13">
    <name type="scientific">Ogataea polymorpha</name>
    <dbReference type="NCBI Taxonomy" id="460523"/>
    <lineage>
        <taxon>Eukaryota</taxon>
        <taxon>Fungi</taxon>
        <taxon>Dikarya</taxon>
        <taxon>Ascomycota</taxon>
        <taxon>Saccharomycotina</taxon>
        <taxon>Pichiomycetes</taxon>
        <taxon>Pichiales</taxon>
        <taxon>Pichiaceae</taxon>
        <taxon>Ogataea</taxon>
    </lineage>
</organism>
<evidence type="ECO:0000256" key="2">
    <source>
        <dbReference type="ARBA" id="ARBA00022737"/>
    </source>
</evidence>
<evidence type="ECO:0000256" key="7">
    <source>
        <dbReference type="ARBA" id="ARBA00023242"/>
    </source>
</evidence>
<dbReference type="Pfam" id="PF01426">
    <property type="entry name" value="BAH"/>
    <property type="match status" value="1"/>
</dbReference>
<evidence type="ECO:0000256" key="3">
    <source>
        <dbReference type="ARBA" id="ARBA00022853"/>
    </source>
</evidence>
<dbReference type="InterPro" id="IPR036427">
    <property type="entry name" value="Bromodomain-like_sf"/>
</dbReference>
<name>A0A9P8PWF2_9ASCO</name>
<dbReference type="PRINTS" id="PR00503">
    <property type="entry name" value="BROMODOMAIN"/>
</dbReference>
<dbReference type="SMART" id="SM00439">
    <property type="entry name" value="BAH"/>
    <property type="match status" value="1"/>
</dbReference>
<dbReference type="AlphaFoldDB" id="A0A9P8PWF2"/>
<dbReference type="GO" id="GO:0006338">
    <property type="term" value="P:chromatin remodeling"/>
    <property type="evidence" value="ECO:0007669"/>
    <property type="project" value="InterPro"/>
</dbReference>
<feature type="domain" description="Bromo" evidence="10">
    <location>
        <begin position="31"/>
        <end position="104"/>
    </location>
</feature>
<dbReference type="CDD" id="cd04717">
    <property type="entry name" value="BAH_polybromo"/>
    <property type="match status" value="1"/>
</dbReference>
<accession>A0A9P8PWF2</accession>
<evidence type="ECO:0000256" key="9">
    <source>
        <dbReference type="SAM" id="MobiDB-lite"/>
    </source>
</evidence>
<dbReference type="PANTHER" id="PTHR16062">
    <property type="entry name" value="SWI/SNF-RELATED"/>
    <property type="match status" value="1"/>
</dbReference>
<keyword evidence="7" id="KW-0539">Nucleus</keyword>
<keyword evidence="4" id="KW-0805">Transcription regulation</keyword>
<dbReference type="Pfam" id="PF00439">
    <property type="entry name" value="Bromodomain"/>
    <property type="match status" value="2"/>
</dbReference>
<evidence type="ECO:0000313" key="12">
    <source>
        <dbReference type="EMBL" id="KAH3678810.1"/>
    </source>
</evidence>
<feature type="compositionally biased region" description="Acidic residues" evidence="9">
    <location>
        <begin position="168"/>
        <end position="179"/>
    </location>
</feature>
<dbReference type="InterPro" id="IPR001025">
    <property type="entry name" value="BAH_dom"/>
</dbReference>
<dbReference type="Gene3D" id="2.30.30.490">
    <property type="match status" value="1"/>
</dbReference>
<sequence length="844" mass="97548">MAPHDKRSVSEQERRAMAAKFTEFMDEILTLKDAEGNEFYEMFQVLPLRSNTDYYKVIRKPMSYSKIRSTIKSLKYTHPQQFINDLAQITWNARFYNEKTSIYHECAVVLDNYIQQNVIPAIKKDSSIPGHSEVYYPNLGKLPGEDDFVMQISSPTPPARQSKSRGDYEDEDYEEEEVDETRQQDDDYQDEDYREPSAGSNMMQHTNPMHPLQGGYNNAMPNYNPSAYVSKTEVSQQSNYYYPPTRNVAKSNDQLLENWVKRGRPPIVDQPHEQRIKSIMRGLKKIKVNGKTIITVFDKLPNQQDHPEYYRIVKEPISMLDIKGLIKQRHYQSVDAYMADVFKLIANSKAYYSANSAMLNNVHLLESNITRLYHLEMQRPDSDYGDVVTSKVPVPFLVYEGRTYKVGNWVLLKNPNDPDRPIVGQIFRMWQEHGKSYVNVCWYYRPEWTSHSYDRLFLENEVFKTGQYRDHPVEDILGPCYVAYFTRWLKGDPAVKYEGPLFICEFRYSDRELSFAKIRTWRACLPDEVRHIEDPVTPIDKPRVLKKFPSPIKYMLPPNAVPSEKPPPPTILNLNAPPLVGGIHIFEPGPDSEPHDDPNYYDASLKSNEYKTYIPPSPNIRLPMLHSDQTPPPQNMPIPPNPASGYPSSMSNMQPFNFQPPYQNNGVSSYNSYQQQPVVPSYGNMYGGQKVVQTPYNNLAYQYSPFNPPSYSQSFILPTSQELKMPKEVRSLYERIDNANFQRFTKNLAQNNYLNGSTDTMSKPDEYPEDELTPMLWYRGPPQYVPNRLVSQEDFDNEDLALPFVKKKRVGEALQPVRLGHSATYLAWKLAQRGKAASSNGTTA</sequence>
<dbReference type="PANTHER" id="PTHR16062:SF21">
    <property type="entry name" value="CHROMATIN STRUCTURE-REMODELING COMPLEX SUBUNIT RSC1-RELATED"/>
    <property type="match status" value="1"/>
</dbReference>
<evidence type="ECO:0000256" key="8">
    <source>
        <dbReference type="PROSITE-ProRule" id="PRU00035"/>
    </source>
</evidence>
<dbReference type="Gene3D" id="1.20.920.10">
    <property type="entry name" value="Bromodomain-like"/>
    <property type="match status" value="2"/>
</dbReference>